<keyword evidence="9" id="KW-1185">Reference proteome</keyword>
<dbReference type="Gene3D" id="1.25.10.10">
    <property type="entry name" value="Leucine-rich Repeat Variant"/>
    <property type="match status" value="1"/>
</dbReference>
<dbReference type="CDD" id="cd23767">
    <property type="entry name" value="IQCD"/>
    <property type="match status" value="2"/>
</dbReference>
<dbReference type="CDD" id="cd21223">
    <property type="entry name" value="CH_ASPM_rpt1"/>
    <property type="match status" value="1"/>
</dbReference>
<evidence type="ECO:0000256" key="3">
    <source>
        <dbReference type="ARBA" id="ARBA00022737"/>
    </source>
</evidence>
<dbReference type="GO" id="GO:0051295">
    <property type="term" value="P:establishment of meiotic spindle localization"/>
    <property type="evidence" value="ECO:0007669"/>
    <property type="project" value="TreeGrafter"/>
</dbReference>
<dbReference type="PROSITE" id="PS50021">
    <property type="entry name" value="CH"/>
    <property type="match status" value="1"/>
</dbReference>
<dbReference type="SMART" id="SM00015">
    <property type="entry name" value="IQ"/>
    <property type="match status" value="13"/>
</dbReference>
<dbReference type="SUPFAM" id="SSF52540">
    <property type="entry name" value="P-loop containing nucleoside triphosphate hydrolases"/>
    <property type="match status" value="3"/>
</dbReference>
<organism evidence="8 9">
    <name type="scientific">Linum tenue</name>
    <dbReference type="NCBI Taxonomy" id="586396"/>
    <lineage>
        <taxon>Eukaryota</taxon>
        <taxon>Viridiplantae</taxon>
        <taxon>Streptophyta</taxon>
        <taxon>Embryophyta</taxon>
        <taxon>Tracheophyta</taxon>
        <taxon>Spermatophyta</taxon>
        <taxon>Magnoliopsida</taxon>
        <taxon>eudicotyledons</taxon>
        <taxon>Gunneridae</taxon>
        <taxon>Pentapetalae</taxon>
        <taxon>rosids</taxon>
        <taxon>fabids</taxon>
        <taxon>Malpighiales</taxon>
        <taxon>Linaceae</taxon>
        <taxon>Linum</taxon>
    </lineage>
</organism>
<dbReference type="GO" id="GO:0000278">
    <property type="term" value="P:mitotic cell cycle"/>
    <property type="evidence" value="ECO:0007669"/>
    <property type="project" value="TreeGrafter"/>
</dbReference>
<dbReference type="PROSITE" id="PS50176">
    <property type="entry name" value="ARM_REPEAT"/>
    <property type="match status" value="1"/>
</dbReference>
<name>A0AAV0PBT6_9ROSI</name>
<dbReference type="InterPro" id="IPR011989">
    <property type="entry name" value="ARM-like"/>
</dbReference>
<comment type="subcellular location">
    <subcellularLocation>
        <location evidence="1">Cytoplasm</location>
    </subcellularLocation>
</comment>
<dbReference type="InterPro" id="IPR000048">
    <property type="entry name" value="IQ_motif_EF-hand-BS"/>
</dbReference>
<keyword evidence="4" id="KW-0112">Calmodulin-binding</keyword>
<evidence type="ECO:0000256" key="1">
    <source>
        <dbReference type="ARBA" id="ARBA00004496"/>
    </source>
</evidence>
<sequence>MELNEQVCSSPPASHKLESSLLRDVSNLRTPRSLAPAKKDLFATPCDSASRYFTAAAERNPRTYASSIRRQHRPSMSGATTVANSKRKTATARRIKAFELEQSQSSRKTQVKKEQSLKSLAKSLTTWLNFLFENPAACGCGSDPDLDAGRGLGEGAVVGLGKREGRCRPGNVGGRVEVDAATWRCPKRQRDSVWDGGGELEAVSVSKEYSKLTSSMEGICSLDDMQQRMRVYLSLSSCQEIFNVMTRVVKNIDNGRLKMKSHCPIVTDFGMKEKATRILMCYNPIWLRIGLHIIFGGDTLLPSGDVKSEQELAFLKSVIEKQFFSHAGLAKAYAYNKMVDGLYRPGYYESLGNIILKRFLLLVLTLDRAKSQTALPLAYGIDGVDGGSPLLFNVQSNSKSSSQVINDFLSPEVMHGEGNLLAHLVIIGYRVSYQQSPLVEYEFRVTDLFADFQDGVRLCRAIQLLQNDSSILLKMAISSDSRKKRVTNCGIGLKWLKHAGVNLYDEDGMEITEDDIASGDKELTISLLWNMFIQLQLPLLINKTILLQEIHGIRGTDMELSSSIISGSSLQLLLDWIQAVCVNYDHKIENISSLVDGKAIWCLLDYYFRKELSCSQSPKDPFKIRGEESIMSASDYTDTVQNLMLSQKLATLLGSFPEVLQTSELLEHNGAINDKSVMILLVFLSSQLAAKKAVDQLNFHKLLGCNCQSLVRRHSRVEKSFMTSQAELNEEQRLGHHIEVCADAASKFKAIRAWWQDMAELNSKLGEPPLISQICPSETSKVESEREFSQPDSEIAGRQNNAAIVIQSEFRKFREHQKYIRVLNARRNAISMRAQISAAIVIQKHTRSWITRSRYKVCRKERALQLAATKVQSNFRGWLARKEIERAKQNNAVIIIQSEFRKFRERQKYIRALNARREAISMCARISAAIVIQKHTRSLITRSRYKVARKEKALQLAATTIQSNFRGWFSRKAFLNLRRATTRIQSYYRRLRCLREQDRMIRSAIRIQSCVRAWIARRGAERLIDLLRVLQRHCRGWLTRRRFLCQKHAVTKIQSAVRCLNCWKTFRAHKVAAVEIQRFVRGHITRKRLLGASSFCAATILSEDCLGSFQLQVVLSSVFKLQRWWKSVSLHKRRTKAAMTIQSHVRVWISKQRINTERHQVIMIQSHWRGYLARKESKGQLHDLRLRIQKSASNVDDSMRIINKLKVAVSELLSMKSMSNILQICQTLDRTTQHSLRCCEELIGAGAIAMLLKLMRSVSRSIPDQEVLKHALSTLRNLARYPHLVETLIDCSGSVETIFMEFFRNKEEGYFTASELLRKLCRNEKGMEVIRSSPALLKRLDSLVEELRRKKAPAERRNPRGGVETRRDVERRRLREASELLKLVRGK</sequence>
<dbReference type="InterPro" id="IPR051185">
    <property type="entry name" value="ASPM"/>
</dbReference>
<accession>A0AAV0PBT6</accession>
<dbReference type="PANTHER" id="PTHR22706:SF1">
    <property type="entry name" value="ASSEMBLY FACTOR FOR SPINDLE MICROTUBULES"/>
    <property type="match status" value="1"/>
</dbReference>
<evidence type="ECO:0000313" key="9">
    <source>
        <dbReference type="Proteomes" id="UP001154282"/>
    </source>
</evidence>
<evidence type="ECO:0000256" key="5">
    <source>
        <dbReference type="PROSITE-ProRule" id="PRU00259"/>
    </source>
</evidence>
<gene>
    <name evidence="8" type="ORF">LITE_LOCUS37736</name>
</gene>
<dbReference type="EMBL" id="CAMGYJ010000008">
    <property type="protein sequence ID" value="CAI0468260.1"/>
    <property type="molecule type" value="Genomic_DNA"/>
</dbReference>
<dbReference type="SUPFAM" id="SSF47576">
    <property type="entry name" value="Calponin-homology domain, CH-domain"/>
    <property type="match status" value="1"/>
</dbReference>
<evidence type="ECO:0000313" key="8">
    <source>
        <dbReference type="EMBL" id="CAI0468260.1"/>
    </source>
</evidence>
<comment type="caution">
    <text evidence="8">The sequence shown here is derived from an EMBL/GenBank/DDBJ whole genome shotgun (WGS) entry which is preliminary data.</text>
</comment>
<dbReference type="SUPFAM" id="SSF48371">
    <property type="entry name" value="ARM repeat"/>
    <property type="match status" value="1"/>
</dbReference>
<dbReference type="GO" id="GO:0007051">
    <property type="term" value="P:spindle organization"/>
    <property type="evidence" value="ECO:0007669"/>
    <property type="project" value="TreeGrafter"/>
</dbReference>
<dbReference type="InterPro" id="IPR016024">
    <property type="entry name" value="ARM-type_fold"/>
</dbReference>
<dbReference type="InterPro" id="IPR001715">
    <property type="entry name" value="CH_dom"/>
</dbReference>
<dbReference type="SMART" id="SM00185">
    <property type="entry name" value="ARM"/>
    <property type="match status" value="1"/>
</dbReference>
<dbReference type="GO" id="GO:0000922">
    <property type="term" value="C:spindle pole"/>
    <property type="evidence" value="ECO:0007669"/>
    <property type="project" value="TreeGrafter"/>
</dbReference>
<feature type="region of interest" description="Disordered" evidence="6">
    <location>
        <begin position="64"/>
        <end position="90"/>
    </location>
</feature>
<dbReference type="GO" id="GO:0005516">
    <property type="term" value="F:calmodulin binding"/>
    <property type="evidence" value="ECO:0007669"/>
    <property type="project" value="UniProtKB-KW"/>
</dbReference>
<dbReference type="Pfam" id="PF00612">
    <property type="entry name" value="IQ"/>
    <property type="match status" value="10"/>
</dbReference>
<dbReference type="GO" id="GO:0005737">
    <property type="term" value="C:cytoplasm"/>
    <property type="evidence" value="ECO:0007669"/>
    <property type="project" value="UniProtKB-SubCell"/>
</dbReference>
<dbReference type="Gene3D" id="1.20.5.190">
    <property type="match status" value="6"/>
</dbReference>
<dbReference type="Proteomes" id="UP001154282">
    <property type="component" value="Unassembled WGS sequence"/>
</dbReference>
<keyword evidence="2" id="KW-0963">Cytoplasm</keyword>
<feature type="repeat" description="ARM" evidence="5">
    <location>
        <begin position="1246"/>
        <end position="1293"/>
    </location>
</feature>
<evidence type="ECO:0000256" key="6">
    <source>
        <dbReference type="SAM" id="MobiDB-lite"/>
    </source>
</evidence>
<dbReference type="InterPro" id="IPR036872">
    <property type="entry name" value="CH_dom_sf"/>
</dbReference>
<evidence type="ECO:0000256" key="4">
    <source>
        <dbReference type="ARBA" id="ARBA00022860"/>
    </source>
</evidence>
<feature type="domain" description="Calponin-homology (CH)" evidence="7">
    <location>
        <begin position="414"/>
        <end position="536"/>
    </location>
</feature>
<dbReference type="InterPro" id="IPR000225">
    <property type="entry name" value="Armadillo"/>
</dbReference>
<dbReference type="Gene3D" id="1.10.418.10">
    <property type="entry name" value="Calponin-like domain"/>
    <property type="match status" value="2"/>
</dbReference>
<evidence type="ECO:0000256" key="2">
    <source>
        <dbReference type="ARBA" id="ARBA00022490"/>
    </source>
</evidence>
<dbReference type="InterPro" id="IPR027417">
    <property type="entry name" value="P-loop_NTPase"/>
</dbReference>
<keyword evidence="3" id="KW-0677">Repeat</keyword>
<reference evidence="8" key="1">
    <citation type="submission" date="2022-08" db="EMBL/GenBank/DDBJ databases">
        <authorList>
            <person name="Gutierrez-Valencia J."/>
        </authorList>
    </citation>
    <scope>NUCLEOTIDE SEQUENCE</scope>
</reference>
<dbReference type="PANTHER" id="PTHR22706">
    <property type="entry name" value="ASSEMBLY FACTOR FOR SPINDLE MICROTUBULES"/>
    <property type="match status" value="1"/>
</dbReference>
<feature type="region of interest" description="Disordered" evidence="6">
    <location>
        <begin position="1349"/>
        <end position="1369"/>
    </location>
</feature>
<dbReference type="Pfam" id="PF00307">
    <property type="entry name" value="CH"/>
    <property type="match status" value="1"/>
</dbReference>
<evidence type="ECO:0000259" key="7">
    <source>
        <dbReference type="PROSITE" id="PS50021"/>
    </source>
</evidence>
<dbReference type="PROSITE" id="PS50096">
    <property type="entry name" value="IQ"/>
    <property type="match status" value="10"/>
</dbReference>
<protein>
    <recommendedName>
        <fullName evidence="7">Calponin-homology (CH) domain-containing protein</fullName>
    </recommendedName>
</protein>
<proteinExistence type="predicted"/>